<evidence type="ECO:0000313" key="9">
    <source>
        <dbReference type="EMBL" id="KMT58367.1"/>
    </source>
</evidence>
<keyword evidence="10" id="KW-1185">Reference proteome</keyword>
<evidence type="ECO:0000256" key="3">
    <source>
        <dbReference type="ARBA" id="ARBA00022597"/>
    </source>
</evidence>
<dbReference type="GO" id="GO:0016301">
    <property type="term" value="F:kinase activity"/>
    <property type="evidence" value="ECO:0007669"/>
    <property type="project" value="UniProtKB-KW"/>
</dbReference>
<dbReference type="Proteomes" id="UP000052258">
    <property type="component" value="Unassembled WGS sequence"/>
</dbReference>
<dbReference type="PATRIC" id="fig|1430899.3.peg.2243"/>
<dbReference type="CDD" id="cd05564">
    <property type="entry name" value="PTS_IIB_chitobiose_lichenan"/>
    <property type="match status" value="1"/>
</dbReference>
<feature type="domain" description="PTS EIIB type-3" evidence="8">
    <location>
        <begin position="11"/>
        <end position="112"/>
    </location>
</feature>
<keyword evidence="5" id="KW-0598">Phosphotransferase system</keyword>
<dbReference type="InterPro" id="IPR003501">
    <property type="entry name" value="PTS_EIIB_2/3"/>
</dbReference>
<dbReference type="AlphaFoldDB" id="A0A0J8G6Z0"/>
<comment type="caution">
    <text evidence="9">The sequence shown here is derived from an EMBL/GenBank/DDBJ whole genome shotgun (WGS) entry which is preliminary data.</text>
</comment>
<proteinExistence type="predicted"/>
<protein>
    <submittedName>
        <fullName evidence="9">PTS system lactose/cellobiose specific transporter subunit IIB</fullName>
    </submittedName>
</protein>
<name>A0A0J8G6Z0_9LIST</name>
<evidence type="ECO:0000256" key="6">
    <source>
        <dbReference type="ARBA" id="ARBA00022777"/>
    </source>
</evidence>
<dbReference type="Gene3D" id="3.40.50.2300">
    <property type="match status" value="1"/>
</dbReference>
<dbReference type="PANTHER" id="PTHR34581">
    <property type="entry name" value="PTS SYSTEM N,N'-DIACETYLCHITOBIOSE-SPECIFIC EIIB COMPONENT"/>
    <property type="match status" value="1"/>
</dbReference>
<reference evidence="9 10" key="1">
    <citation type="journal article" date="2015" name="Genome Biol. Evol.">
        <title>Comparative Genomics of Listeria Sensu Lato: Genus-Wide Differences in Evolutionary Dynamics and the Progressive Gain of Complex, Potentially Pathogenicity-Related Traits through Lateral Gene Transfer.</title>
        <authorList>
            <person name="Chiara M."/>
            <person name="Caruso M."/>
            <person name="D'Erchia A.M."/>
            <person name="Manzari C."/>
            <person name="Fraccalvieri R."/>
            <person name="Goffredo E."/>
            <person name="Latorre L."/>
            <person name="Miccolupo A."/>
            <person name="Padalino I."/>
            <person name="Santagada G."/>
            <person name="Chiocco D."/>
            <person name="Pesole G."/>
            <person name="Horner D.S."/>
            <person name="Parisi A."/>
        </authorList>
    </citation>
    <scope>NUCLEOTIDE SEQUENCE [LARGE SCALE GENOMIC DNA]</scope>
    <source>
        <strain evidence="9 10">1991</strain>
    </source>
</reference>
<keyword evidence="2" id="KW-0597">Phosphoprotein</keyword>
<evidence type="ECO:0000256" key="7">
    <source>
        <dbReference type="PROSITE-ProRule" id="PRU00423"/>
    </source>
</evidence>
<evidence type="ECO:0000256" key="2">
    <source>
        <dbReference type="ARBA" id="ARBA00022553"/>
    </source>
</evidence>
<evidence type="ECO:0000256" key="5">
    <source>
        <dbReference type="ARBA" id="ARBA00022683"/>
    </source>
</evidence>
<evidence type="ECO:0000256" key="4">
    <source>
        <dbReference type="ARBA" id="ARBA00022679"/>
    </source>
</evidence>
<dbReference type="PROSITE" id="PS51100">
    <property type="entry name" value="PTS_EIIB_TYPE_3"/>
    <property type="match status" value="1"/>
</dbReference>
<keyword evidence="4" id="KW-0808">Transferase</keyword>
<dbReference type="GO" id="GO:0009401">
    <property type="term" value="P:phosphoenolpyruvate-dependent sugar phosphotransferase system"/>
    <property type="evidence" value="ECO:0007669"/>
    <property type="project" value="UniProtKB-KW"/>
</dbReference>
<feature type="modified residue" description="Phosphocysteine; by EIIA" evidence="7">
    <location>
        <position position="18"/>
    </location>
</feature>
<dbReference type="EMBL" id="AZHO01000030">
    <property type="protein sequence ID" value="KMT58367.1"/>
    <property type="molecule type" value="Genomic_DNA"/>
</dbReference>
<dbReference type="InterPro" id="IPR013012">
    <property type="entry name" value="PTS_EIIB_3"/>
</dbReference>
<dbReference type="InterPro" id="IPR051819">
    <property type="entry name" value="PTS_sugar-specific_EIIB"/>
</dbReference>
<evidence type="ECO:0000313" key="10">
    <source>
        <dbReference type="Proteomes" id="UP000052258"/>
    </source>
</evidence>
<dbReference type="PANTHER" id="PTHR34581:SF2">
    <property type="entry name" value="PTS SYSTEM N,N'-DIACETYLCHITOBIOSE-SPECIFIC EIIB COMPONENT"/>
    <property type="match status" value="1"/>
</dbReference>
<keyword evidence="1" id="KW-0813">Transport</keyword>
<keyword evidence="3" id="KW-0762">Sugar transport</keyword>
<dbReference type="GO" id="GO:0008982">
    <property type="term" value="F:protein-N(PI)-phosphohistidine-sugar phosphotransferase activity"/>
    <property type="evidence" value="ECO:0007669"/>
    <property type="project" value="InterPro"/>
</dbReference>
<evidence type="ECO:0000256" key="1">
    <source>
        <dbReference type="ARBA" id="ARBA00022448"/>
    </source>
</evidence>
<evidence type="ECO:0000259" key="8">
    <source>
        <dbReference type="PROSITE" id="PS51100"/>
    </source>
</evidence>
<dbReference type="Pfam" id="PF02302">
    <property type="entry name" value="PTS_IIB"/>
    <property type="match status" value="1"/>
</dbReference>
<sequence>MKVLKEGVKDMKNILLICGSGASSGFMAASIRKAAKKNGREVSVKAISEAQLDEYIQTTDILLIGPHLAYMLEDLKNKMKGKNILIDIIPQSIYGALDGGAALELITKMEEA</sequence>
<keyword evidence="6" id="KW-0418">Kinase</keyword>
<dbReference type="InterPro" id="IPR036095">
    <property type="entry name" value="PTS_EIIB-like_sf"/>
</dbReference>
<gene>
    <name evidence="9" type="ORF">X560_2193</name>
</gene>
<dbReference type="SUPFAM" id="SSF52794">
    <property type="entry name" value="PTS system IIB component-like"/>
    <property type="match status" value="1"/>
</dbReference>
<organism evidence="9 10">
    <name type="scientific">Listeria fleischmannii 1991</name>
    <dbReference type="NCBI Taxonomy" id="1430899"/>
    <lineage>
        <taxon>Bacteria</taxon>
        <taxon>Bacillati</taxon>
        <taxon>Bacillota</taxon>
        <taxon>Bacilli</taxon>
        <taxon>Bacillales</taxon>
        <taxon>Listeriaceae</taxon>
        <taxon>Listeria</taxon>
    </lineage>
</organism>
<accession>A0A0J8G6Z0</accession>